<dbReference type="InterPro" id="IPR029063">
    <property type="entry name" value="SAM-dependent_MTases_sf"/>
</dbReference>
<name>B8FVR5_DESHD</name>
<dbReference type="CDD" id="cd02440">
    <property type="entry name" value="AdoMet_MTases"/>
    <property type="match status" value="1"/>
</dbReference>
<sequence>MRVDNKYHYNIDVGDMDILSETSHSKLLRMVKPGGKVLEFGPASGVMTRYMKNKLGCQVYIVEFDKDSYQLAIQYAVDGWCGDIEDGEWIEKFADARFDTIIFADVLEHLKDPEKVLSLTKEMLADDGSVIFSVPNIAFGDIVMNLMCDRFQYTSLGLLDNTHLRFFARESLKPFAQQAGYTIVYETCTFVPLFLSEQGTFIPEGERAELERMLVAHRYRNVYQFICRLVKIEFASQINIESDVEKWGLLREEHAYESKLYFDCGKGYNETNRILFTWPKTKGGRSIYEVELPNGCISVRFDPVEYQKCILNSTEVTVDGVPVEIRNLNGIHSGAWDFFCIEDPQMAVTVPHGSKQLRIETTITILGNNGWREIFDFVSHNNQENQSRLDAMEQQLETMNGSKAQMEVALKNVQEALAVKDEQLQIITRSVARAQDEMTKAKNESDVLRHHYNLVVKKCRQLESEVSVKNERLQTATRSVARAQNETTKAKNDCDVLRHNYNLSVEYCRQLEAEITAMKASASWKITKPLRSFSSERKKKVGN</sequence>
<accession>B8FVR5</accession>
<gene>
    <name evidence="2" type="ordered locus">Dhaf_4464</name>
</gene>
<feature type="coiled-coil region" evidence="1">
    <location>
        <begin position="382"/>
        <end position="500"/>
    </location>
</feature>
<evidence type="ECO:0000256" key="1">
    <source>
        <dbReference type="SAM" id="Coils"/>
    </source>
</evidence>
<dbReference type="Proteomes" id="UP000007726">
    <property type="component" value="Chromosome"/>
</dbReference>
<evidence type="ECO:0000313" key="3">
    <source>
        <dbReference type="Proteomes" id="UP000007726"/>
    </source>
</evidence>
<dbReference type="GO" id="GO:0032259">
    <property type="term" value="P:methylation"/>
    <property type="evidence" value="ECO:0007669"/>
    <property type="project" value="UniProtKB-KW"/>
</dbReference>
<dbReference type="HOGENOM" id="CLU_501288_0_0_9"/>
<keyword evidence="1" id="KW-0175">Coiled coil</keyword>
<keyword evidence="2" id="KW-0489">Methyltransferase</keyword>
<dbReference type="GO" id="GO:0008168">
    <property type="term" value="F:methyltransferase activity"/>
    <property type="evidence" value="ECO:0007669"/>
    <property type="project" value="UniProtKB-KW"/>
</dbReference>
<dbReference type="Pfam" id="PF13489">
    <property type="entry name" value="Methyltransf_23"/>
    <property type="match status" value="1"/>
</dbReference>
<dbReference type="Gene3D" id="1.10.287.1490">
    <property type="match status" value="1"/>
</dbReference>
<organism evidence="2 3">
    <name type="scientific">Desulfitobacterium hafniense (strain DSM 10664 / DCB-2)</name>
    <dbReference type="NCBI Taxonomy" id="272564"/>
    <lineage>
        <taxon>Bacteria</taxon>
        <taxon>Bacillati</taxon>
        <taxon>Bacillota</taxon>
        <taxon>Clostridia</taxon>
        <taxon>Eubacteriales</taxon>
        <taxon>Desulfitobacteriaceae</taxon>
        <taxon>Desulfitobacterium</taxon>
    </lineage>
</organism>
<evidence type="ECO:0000313" key="2">
    <source>
        <dbReference type="EMBL" id="ACL22467.1"/>
    </source>
</evidence>
<dbReference type="RefSeq" id="WP_015945240.1">
    <property type="nucleotide sequence ID" value="NC_011830.1"/>
</dbReference>
<protein>
    <submittedName>
        <fullName evidence="2">Methyltransferase type 12</fullName>
    </submittedName>
</protein>
<dbReference type="AlphaFoldDB" id="B8FVR5"/>
<dbReference type="SUPFAM" id="SSF53335">
    <property type="entry name" value="S-adenosyl-L-methionine-dependent methyltransferases"/>
    <property type="match status" value="1"/>
</dbReference>
<dbReference type="PANTHER" id="PTHR43861:SF6">
    <property type="entry name" value="METHYLTRANSFERASE TYPE 11"/>
    <property type="match status" value="1"/>
</dbReference>
<reference evidence="2 3" key="1">
    <citation type="journal article" date="2012" name="BMC Microbiol.">
        <title>Genome sequence of Desulfitobacterium hafniense DCB-2, a Gram-positive anaerobe capable of dehalogenation and metal reduction.</title>
        <authorList>
            <person name="Kim S.H."/>
            <person name="Harzman C."/>
            <person name="Davis J.K."/>
            <person name="Hutcheson R."/>
            <person name="Broderick J.B."/>
            <person name="Marsh T.L."/>
            <person name="Tiedje J.M."/>
        </authorList>
    </citation>
    <scope>NUCLEOTIDE SEQUENCE [LARGE SCALE GENOMIC DNA]</scope>
    <source>
        <strain evidence="3">DSM 10664 / DCB-2</strain>
    </source>
</reference>
<dbReference type="SUPFAM" id="SSF57997">
    <property type="entry name" value="Tropomyosin"/>
    <property type="match status" value="1"/>
</dbReference>
<keyword evidence="2" id="KW-0808">Transferase</keyword>
<dbReference type="PANTHER" id="PTHR43861">
    <property type="entry name" value="TRANS-ACONITATE 2-METHYLTRANSFERASE-RELATED"/>
    <property type="match status" value="1"/>
</dbReference>
<dbReference type="EMBL" id="CP001336">
    <property type="protein sequence ID" value="ACL22467.1"/>
    <property type="molecule type" value="Genomic_DNA"/>
</dbReference>
<dbReference type="Gene3D" id="3.40.50.150">
    <property type="entry name" value="Vaccinia Virus protein VP39"/>
    <property type="match status" value="1"/>
</dbReference>
<dbReference type="KEGG" id="dhd:Dhaf_4464"/>
<proteinExistence type="predicted"/>